<name>A0A0F5JKA7_9BACT</name>
<proteinExistence type="predicted"/>
<keyword evidence="1" id="KW-0812">Transmembrane</keyword>
<dbReference type="HOGENOM" id="CLU_2754247_0_0_10"/>
<sequence length="70" mass="8206">MEYYDAYHAIYRAHRIHITLLQSPANNQYRATLRTIHLQDTLNIILSKTSIFFAGTILLYSLFSLALQNY</sequence>
<keyword evidence="1" id="KW-0472">Membrane</keyword>
<dbReference type="Proteomes" id="UP000033047">
    <property type="component" value="Unassembled WGS sequence"/>
</dbReference>
<evidence type="ECO:0000256" key="1">
    <source>
        <dbReference type="SAM" id="Phobius"/>
    </source>
</evidence>
<evidence type="ECO:0000313" key="2">
    <source>
        <dbReference type="EMBL" id="KKB58241.1"/>
    </source>
</evidence>
<keyword evidence="1" id="KW-1133">Transmembrane helix</keyword>
<gene>
    <name evidence="2" type="ORF">HMPREF1535_01062</name>
</gene>
<reference evidence="2 3" key="1">
    <citation type="submission" date="2013-04" db="EMBL/GenBank/DDBJ databases">
        <title>The Genome Sequence of Parabacteroides goldsteinii DSM 19448.</title>
        <authorList>
            <consortium name="The Broad Institute Genomics Platform"/>
            <person name="Earl A."/>
            <person name="Ward D."/>
            <person name="Feldgarden M."/>
            <person name="Gevers D."/>
            <person name="Martens E."/>
            <person name="Sakamoto M."/>
            <person name="Benno Y."/>
            <person name="Song Y."/>
            <person name="Liu C."/>
            <person name="Lee J."/>
            <person name="Bolanos M."/>
            <person name="Vaisanen M.L."/>
            <person name="Finegold S.M."/>
            <person name="Walker B."/>
            <person name="Young S."/>
            <person name="Zeng Q."/>
            <person name="Gargeya S."/>
            <person name="Fitzgerald M."/>
            <person name="Haas B."/>
            <person name="Abouelleil A."/>
            <person name="Allen A.W."/>
            <person name="Alvarado L."/>
            <person name="Arachchi H.M."/>
            <person name="Berlin A.M."/>
            <person name="Chapman S.B."/>
            <person name="Gainer-Dewar J."/>
            <person name="Goldberg J."/>
            <person name="Griggs A."/>
            <person name="Gujja S."/>
            <person name="Hansen M."/>
            <person name="Howarth C."/>
            <person name="Imamovic A."/>
            <person name="Ireland A."/>
            <person name="Larimer J."/>
            <person name="McCowan C."/>
            <person name="Murphy C."/>
            <person name="Pearson M."/>
            <person name="Poon T.W."/>
            <person name="Priest M."/>
            <person name="Roberts A."/>
            <person name="Saif S."/>
            <person name="Shea T."/>
            <person name="Sisk P."/>
            <person name="Sykes S."/>
            <person name="Wortman J."/>
            <person name="Nusbaum C."/>
            <person name="Birren B."/>
        </authorList>
    </citation>
    <scope>NUCLEOTIDE SEQUENCE [LARGE SCALE GENOMIC DNA]</scope>
    <source>
        <strain evidence="2 3">DSM 19448</strain>
    </source>
</reference>
<evidence type="ECO:0000313" key="3">
    <source>
        <dbReference type="Proteomes" id="UP000033047"/>
    </source>
</evidence>
<dbReference type="EMBL" id="AQHV01000006">
    <property type="protein sequence ID" value="KKB58241.1"/>
    <property type="molecule type" value="Genomic_DNA"/>
</dbReference>
<comment type="caution">
    <text evidence="2">The sequence shown here is derived from an EMBL/GenBank/DDBJ whole genome shotgun (WGS) entry which is preliminary data.</text>
</comment>
<protein>
    <submittedName>
        <fullName evidence="2">Uncharacterized protein</fullName>
    </submittedName>
</protein>
<organism evidence="2 3">
    <name type="scientific">Parabacteroides goldsteinii DSM 19448 = WAL 12034</name>
    <dbReference type="NCBI Taxonomy" id="927665"/>
    <lineage>
        <taxon>Bacteria</taxon>
        <taxon>Pseudomonadati</taxon>
        <taxon>Bacteroidota</taxon>
        <taxon>Bacteroidia</taxon>
        <taxon>Bacteroidales</taxon>
        <taxon>Tannerellaceae</taxon>
        <taxon>Parabacteroides</taxon>
    </lineage>
</organism>
<dbReference type="PATRIC" id="fig|927665.4.peg.1087"/>
<feature type="transmembrane region" description="Helical" evidence="1">
    <location>
        <begin position="50"/>
        <end position="67"/>
    </location>
</feature>
<dbReference type="AlphaFoldDB" id="A0A0F5JKA7"/>
<accession>A0A0F5JKA7</accession>